<name>A0ABT9ZWN5_9BACI</name>
<evidence type="ECO:0008006" key="4">
    <source>
        <dbReference type="Google" id="ProtNLM"/>
    </source>
</evidence>
<evidence type="ECO:0000256" key="1">
    <source>
        <dbReference type="SAM" id="Phobius"/>
    </source>
</evidence>
<dbReference type="Proteomes" id="UP001230005">
    <property type="component" value="Unassembled WGS sequence"/>
</dbReference>
<keyword evidence="1" id="KW-1133">Transmembrane helix</keyword>
<feature type="transmembrane region" description="Helical" evidence="1">
    <location>
        <begin position="64"/>
        <end position="83"/>
    </location>
</feature>
<comment type="caution">
    <text evidence="2">The sequence shown here is derived from an EMBL/GenBank/DDBJ whole genome shotgun (WGS) entry which is preliminary data.</text>
</comment>
<organism evidence="2 3">
    <name type="scientific">Evansella vedderi</name>
    <dbReference type="NCBI Taxonomy" id="38282"/>
    <lineage>
        <taxon>Bacteria</taxon>
        <taxon>Bacillati</taxon>
        <taxon>Bacillota</taxon>
        <taxon>Bacilli</taxon>
        <taxon>Bacillales</taxon>
        <taxon>Bacillaceae</taxon>
        <taxon>Evansella</taxon>
    </lineage>
</organism>
<keyword evidence="1" id="KW-0472">Membrane</keyword>
<keyword evidence="1" id="KW-0812">Transmembrane</keyword>
<dbReference type="RefSeq" id="WP_307326652.1">
    <property type="nucleotide sequence ID" value="NZ_JAUSUG010000011.1"/>
</dbReference>
<accession>A0ABT9ZWN5</accession>
<keyword evidence="3" id="KW-1185">Reference proteome</keyword>
<evidence type="ECO:0000313" key="3">
    <source>
        <dbReference type="Proteomes" id="UP001230005"/>
    </source>
</evidence>
<dbReference type="EMBL" id="JAUSUG010000011">
    <property type="protein sequence ID" value="MDQ0255628.1"/>
    <property type="molecule type" value="Genomic_DNA"/>
</dbReference>
<reference evidence="2 3" key="1">
    <citation type="submission" date="2023-07" db="EMBL/GenBank/DDBJ databases">
        <title>Genomic Encyclopedia of Type Strains, Phase IV (KMG-IV): sequencing the most valuable type-strain genomes for metagenomic binning, comparative biology and taxonomic classification.</title>
        <authorList>
            <person name="Goeker M."/>
        </authorList>
    </citation>
    <scope>NUCLEOTIDE SEQUENCE [LARGE SCALE GENOMIC DNA]</scope>
    <source>
        <strain evidence="2 3">DSM 9768</strain>
    </source>
</reference>
<protein>
    <recommendedName>
        <fullName evidence="4">DUF4231 domain-containing protein</fullName>
    </recommendedName>
</protein>
<gene>
    <name evidence="2" type="ORF">J2S74_003010</name>
</gene>
<sequence length="114" mass="13432">MNNKLNDIHLDALYVGFEKEHKEIVELTNTTVRIYRNTKICNIACMFVLVISLLSLLYVPFPYALLGILFSFTATATSFYFSFKFKTNAEYWVNEYNKRWHHWIRIKTGVNPGN</sequence>
<feature type="transmembrane region" description="Helical" evidence="1">
    <location>
        <begin position="40"/>
        <end position="58"/>
    </location>
</feature>
<evidence type="ECO:0000313" key="2">
    <source>
        <dbReference type="EMBL" id="MDQ0255628.1"/>
    </source>
</evidence>
<proteinExistence type="predicted"/>